<dbReference type="PANTHER" id="PTHR13408">
    <property type="entry name" value="DNA-DIRECTED RNA POLYMERASE III"/>
    <property type="match status" value="1"/>
</dbReference>
<accession>A0A9P7Z511</accession>
<feature type="compositionally biased region" description="Basic and acidic residues" evidence="5">
    <location>
        <begin position="362"/>
        <end position="372"/>
    </location>
</feature>
<feature type="region of interest" description="Disordered" evidence="5">
    <location>
        <begin position="311"/>
        <end position="462"/>
    </location>
</feature>
<feature type="region of interest" description="Disordered" evidence="5">
    <location>
        <begin position="1"/>
        <end position="80"/>
    </location>
</feature>
<dbReference type="Pfam" id="PF05132">
    <property type="entry name" value="RNA_pol_Rpc4"/>
    <property type="match status" value="1"/>
</dbReference>
<feature type="compositionally biased region" description="Gly residues" evidence="5">
    <location>
        <begin position="273"/>
        <end position="291"/>
    </location>
</feature>
<dbReference type="AlphaFoldDB" id="A0A9P7Z511"/>
<comment type="subcellular location">
    <subcellularLocation>
        <location evidence="1">Nucleus</location>
    </subcellularLocation>
</comment>
<dbReference type="GO" id="GO:0005666">
    <property type="term" value="C:RNA polymerase III complex"/>
    <property type="evidence" value="ECO:0007669"/>
    <property type="project" value="InterPro"/>
</dbReference>
<keyword evidence="4" id="KW-0539">Nucleus</keyword>
<gene>
    <name evidence="6" type="ORF">BJ878DRAFT_20266</name>
</gene>
<feature type="compositionally biased region" description="Polar residues" evidence="5">
    <location>
        <begin position="48"/>
        <end position="69"/>
    </location>
</feature>
<feature type="compositionally biased region" description="Polar residues" evidence="5">
    <location>
        <begin position="104"/>
        <end position="118"/>
    </location>
</feature>
<feature type="compositionally biased region" description="Polar residues" evidence="5">
    <location>
        <begin position="28"/>
        <end position="37"/>
    </location>
</feature>
<dbReference type="EMBL" id="MU253849">
    <property type="protein sequence ID" value="KAG9245391.1"/>
    <property type="molecule type" value="Genomic_DNA"/>
</dbReference>
<feature type="compositionally biased region" description="Polar residues" evidence="5">
    <location>
        <begin position="1"/>
        <end position="10"/>
    </location>
</feature>
<organism evidence="6 7">
    <name type="scientific">Calycina marina</name>
    <dbReference type="NCBI Taxonomy" id="1763456"/>
    <lineage>
        <taxon>Eukaryota</taxon>
        <taxon>Fungi</taxon>
        <taxon>Dikarya</taxon>
        <taxon>Ascomycota</taxon>
        <taxon>Pezizomycotina</taxon>
        <taxon>Leotiomycetes</taxon>
        <taxon>Helotiales</taxon>
        <taxon>Pezizellaceae</taxon>
        <taxon>Calycina</taxon>
    </lineage>
</organism>
<dbReference type="GO" id="GO:0042797">
    <property type="term" value="P:tRNA transcription by RNA polymerase III"/>
    <property type="evidence" value="ECO:0007669"/>
    <property type="project" value="TreeGrafter"/>
</dbReference>
<dbReference type="Proteomes" id="UP000887226">
    <property type="component" value="Unassembled WGS sequence"/>
</dbReference>
<sequence length="681" mass="72775">MPPKGNTSTPDRGGGARRARGRGRGQASEASVAQILSSDALKIENDDSQSTLSGTPQADFSQPTPNIQNDFRDLNMNYDPLEIPQTVPEVESDFKDVVMDGLDPNTSPASQPTETPASTPLRPAQPAPILPPIAGEKVRKMSRFKPKAVRSDKKSLQELAEADRLKQQKMVDDQNRADGRAIRGLDFRGMRGRGRGDAMGRGRGVVTGGNGGLWGIAPEAEKGQAAPGSKKISVPSSGGGGGGGGGLSKSAKDKGKGEEGITYRSESKYGASRSGGSGSGGGGSGWGGTGGSSSRVVDDYIFEYPDHEGETASDISLINYPSDDEAPGRGGRSGRGGLKSQGLRPVRLDRVQHKPRKTMHIKGVDAEFKEEFNPMDQSLVEEPKPAKKEPGVDEVDLRLIKPSASATNEGITSKTSMDVDKLISSGPPSPADEKSTPKVNFKKTKMPAFQSAEDKEEWERSERDQQELAAEVMKMHPTLWKDVEGAEDPAKGGNTGRIYLFQFPPRIPTLYNPLTSEKPPLPGTRTGVKTDGDAQIVSSKIGVEEPIDLTGGKKKVSFAVPAKLEEREIQIKEEDLTEQPNIDDKQYITEEGRAGKMVIRKSGKIQIIWGGDNGNRFEVKKGVTNSFLSVPAVIETPLTRLTNVGAGRGSAVQATTQIGKATGMGKIMGKFVVSPAWDTMF</sequence>
<evidence type="ECO:0000256" key="3">
    <source>
        <dbReference type="ARBA" id="ARBA00023163"/>
    </source>
</evidence>
<evidence type="ECO:0000256" key="4">
    <source>
        <dbReference type="ARBA" id="ARBA00023242"/>
    </source>
</evidence>
<dbReference type="GO" id="GO:0003677">
    <property type="term" value="F:DNA binding"/>
    <property type="evidence" value="ECO:0007669"/>
    <property type="project" value="InterPro"/>
</dbReference>
<dbReference type="InterPro" id="IPR007811">
    <property type="entry name" value="RPC4"/>
</dbReference>
<protein>
    <submittedName>
        <fullName evidence="6">RNA polymerase III RPC4-domain-containing protein</fullName>
    </submittedName>
</protein>
<feature type="compositionally biased region" description="Polar residues" evidence="5">
    <location>
        <begin position="404"/>
        <end position="416"/>
    </location>
</feature>
<evidence type="ECO:0000256" key="5">
    <source>
        <dbReference type="SAM" id="MobiDB-lite"/>
    </source>
</evidence>
<evidence type="ECO:0000313" key="7">
    <source>
        <dbReference type="Proteomes" id="UP000887226"/>
    </source>
</evidence>
<evidence type="ECO:0000256" key="2">
    <source>
        <dbReference type="ARBA" id="ARBA00022478"/>
    </source>
</evidence>
<feature type="compositionally biased region" description="Basic and acidic residues" evidence="5">
    <location>
        <begin position="250"/>
        <end position="267"/>
    </location>
</feature>
<comment type="caution">
    <text evidence="6">The sequence shown here is derived from an EMBL/GenBank/DDBJ whole genome shotgun (WGS) entry which is preliminary data.</text>
</comment>
<keyword evidence="2" id="KW-0240">DNA-directed RNA polymerase</keyword>
<proteinExistence type="predicted"/>
<feature type="region of interest" description="Disordered" evidence="5">
    <location>
        <begin position="511"/>
        <end position="530"/>
    </location>
</feature>
<feature type="compositionally biased region" description="Gly residues" evidence="5">
    <location>
        <begin position="237"/>
        <end position="247"/>
    </location>
</feature>
<reference evidence="6" key="1">
    <citation type="journal article" date="2021" name="IMA Fungus">
        <title>Genomic characterization of three marine fungi, including Emericellopsis atlantica sp. nov. with signatures of a generalist lifestyle and marine biomass degradation.</title>
        <authorList>
            <person name="Hagestad O.C."/>
            <person name="Hou L."/>
            <person name="Andersen J.H."/>
            <person name="Hansen E.H."/>
            <person name="Altermark B."/>
            <person name="Li C."/>
            <person name="Kuhnert E."/>
            <person name="Cox R.J."/>
            <person name="Crous P.W."/>
            <person name="Spatafora J.W."/>
            <person name="Lail K."/>
            <person name="Amirebrahimi M."/>
            <person name="Lipzen A."/>
            <person name="Pangilinan J."/>
            <person name="Andreopoulos W."/>
            <person name="Hayes R.D."/>
            <person name="Ng V."/>
            <person name="Grigoriev I.V."/>
            <person name="Jackson S.A."/>
            <person name="Sutton T.D.S."/>
            <person name="Dobson A.D.W."/>
            <person name="Rama T."/>
        </authorList>
    </citation>
    <scope>NUCLEOTIDE SEQUENCE</scope>
    <source>
        <strain evidence="6">TRa3180A</strain>
    </source>
</reference>
<evidence type="ECO:0000313" key="6">
    <source>
        <dbReference type="EMBL" id="KAG9245391.1"/>
    </source>
</evidence>
<feature type="compositionally biased region" description="Basic and acidic residues" evidence="5">
    <location>
        <begin position="381"/>
        <end position="399"/>
    </location>
</feature>
<feature type="compositionally biased region" description="Gly residues" evidence="5">
    <location>
        <begin position="201"/>
        <end position="214"/>
    </location>
</feature>
<keyword evidence="3" id="KW-0804">Transcription</keyword>
<keyword evidence="7" id="KW-1185">Reference proteome</keyword>
<dbReference type="PANTHER" id="PTHR13408:SF0">
    <property type="entry name" value="DNA-DIRECTED RNA POLYMERASE III SUBUNIT RPC4"/>
    <property type="match status" value="1"/>
</dbReference>
<feature type="compositionally biased region" description="Gly residues" evidence="5">
    <location>
        <begin position="328"/>
        <end position="339"/>
    </location>
</feature>
<evidence type="ECO:0000256" key="1">
    <source>
        <dbReference type="ARBA" id="ARBA00004123"/>
    </source>
</evidence>
<feature type="region of interest" description="Disordered" evidence="5">
    <location>
        <begin position="94"/>
        <end position="292"/>
    </location>
</feature>
<feature type="compositionally biased region" description="Basic and acidic residues" evidence="5">
    <location>
        <begin position="149"/>
        <end position="200"/>
    </location>
</feature>
<name>A0A9P7Z511_9HELO</name>
<dbReference type="OrthoDB" id="5836119at2759"/>